<keyword evidence="3" id="KW-0677">Repeat</keyword>
<dbReference type="PANTHER" id="PTHR48051">
    <property type="match status" value="1"/>
</dbReference>
<dbReference type="Pfam" id="PF12799">
    <property type="entry name" value="LRR_4"/>
    <property type="match status" value="1"/>
</dbReference>
<evidence type="ECO:0000313" key="7">
    <source>
        <dbReference type="Proteomes" id="UP000054498"/>
    </source>
</evidence>
<evidence type="ECO:0000313" key="6">
    <source>
        <dbReference type="EMBL" id="KIY99527.1"/>
    </source>
</evidence>
<keyword evidence="2" id="KW-0433">Leucine-rich repeat</keyword>
<dbReference type="GO" id="GO:0005930">
    <property type="term" value="C:axoneme"/>
    <property type="evidence" value="ECO:0007669"/>
    <property type="project" value="UniProtKB-SubCell"/>
</dbReference>
<dbReference type="PROSITE" id="PS51450">
    <property type="entry name" value="LRR"/>
    <property type="match status" value="2"/>
</dbReference>
<dbReference type="InterPro" id="IPR050216">
    <property type="entry name" value="LRR_domain-containing"/>
</dbReference>
<feature type="region of interest" description="Disordered" evidence="4">
    <location>
        <begin position="17"/>
        <end position="41"/>
    </location>
</feature>
<dbReference type="RefSeq" id="XP_013898547.1">
    <property type="nucleotide sequence ID" value="XM_014043093.1"/>
</dbReference>
<dbReference type="Pfam" id="PF23598">
    <property type="entry name" value="LRR_14"/>
    <property type="match status" value="1"/>
</dbReference>
<dbReference type="Proteomes" id="UP000054498">
    <property type="component" value="Unassembled WGS sequence"/>
</dbReference>
<protein>
    <submittedName>
        <fullName evidence="6">Malignant fibrous histiocytoma-amplified sequence 1</fullName>
    </submittedName>
</protein>
<feature type="region of interest" description="Disordered" evidence="4">
    <location>
        <begin position="1176"/>
        <end position="1237"/>
    </location>
</feature>
<dbReference type="Gene3D" id="2.60.120.10">
    <property type="entry name" value="Jelly Rolls"/>
    <property type="match status" value="1"/>
</dbReference>
<organism evidence="6 7">
    <name type="scientific">Monoraphidium neglectum</name>
    <dbReference type="NCBI Taxonomy" id="145388"/>
    <lineage>
        <taxon>Eukaryota</taxon>
        <taxon>Viridiplantae</taxon>
        <taxon>Chlorophyta</taxon>
        <taxon>core chlorophytes</taxon>
        <taxon>Chlorophyceae</taxon>
        <taxon>CS clade</taxon>
        <taxon>Sphaeropleales</taxon>
        <taxon>Selenastraceae</taxon>
        <taxon>Monoraphidium</taxon>
    </lineage>
</organism>
<dbReference type="InterPro" id="IPR055414">
    <property type="entry name" value="LRR_R13L4/SHOC2-like"/>
</dbReference>
<dbReference type="GeneID" id="25741312"/>
<dbReference type="InterPro" id="IPR025875">
    <property type="entry name" value="Leu-rich_rpt_4"/>
</dbReference>
<dbReference type="InterPro" id="IPR001611">
    <property type="entry name" value="Leu-rich_rpt"/>
</dbReference>
<evidence type="ECO:0000256" key="1">
    <source>
        <dbReference type="ARBA" id="ARBA00004430"/>
    </source>
</evidence>
<feature type="compositionally biased region" description="Low complexity" evidence="4">
    <location>
        <begin position="369"/>
        <end position="385"/>
    </location>
</feature>
<dbReference type="Gene3D" id="3.80.10.10">
    <property type="entry name" value="Ribonuclease Inhibitor"/>
    <property type="match status" value="2"/>
</dbReference>
<dbReference type="InterPro" id="IPR000595">
    <property type="entry name" value="cNMP-bd_dom"/>
</dbReference>
<dbReference type="SMART" id="SM00369">
    <property type="entry name" value="LRR_TYP"/>
    <property type="match status" value="8"/>
</dbReference>
<dbReference type="STRING" id="145388.A0A0D2JJQ2"/>
<name>A0A0D2JJQ2_9CHLO</name>
<dbReference type="SMART" id="SM00364">
    <property type="entry name" value="LRR_BAC"/>
    <property type="match status" value="7"/>
</dbReference>
<dbReference type="SUPFAM" id="SSF51206">
    <property type="entry name" value="cAMP-binding domain-like"/>
    <property type="match status" value="1"/>
</dbReference>
<sequence>MTAVAPAFWGAVPPAHAPAEAPVAPPQEQLPDAAFSKPPHERLESEVTSIAVLLRRAPFYARLAPGAQRCAARHARLLRLHDASELPSAPHHESSLFTLISGRAWLVQGSADDPLISRVREQQLQEQQRRELAAAAAVLREGGAGQPPTAAATSGDRDQPFWRGVRDAAAEEHRRRVQGGGPAGADAPLSEGSGDGEQRGGGVSATLVEELSSFSGNELEWSDLGGPSAAALLQEDGGQQQAEGAGLPPRFLAAVSEDGGAAAVAWIGRCALGEVLRLNAEAHVASAVAACCRVPSLRHTPVRELTRLARHLRKAGFEPGDALLHQGKEIGGVFILTAGAVQLQVAARPTPQAATAPAAGPAGGGADGGAEAAAATRRSPAAAPPIILGTRGPGAMLGTEFLRERHSACSAVALTRVCALRLPPHKLAQLLDPLTLRLLARLRPQLGGAAAEALLSEAGAAEERARAAAEHRAAVLASVYEGAAGGRGGGGGAAADGRGAQGALIPRGGAEGGGGTAGGAPLLRAADGAEAHTDLWEAACVGVVDLIPVEGQQPTADDEALATAIDDGVAKFVAVVHDAGLRLVRWGPTRYILLCELPSFEGDGGAGDAAGGGSGERAAVRGAANCLLAMQQRLAGVVCRAACPHLRFCAGFALGNCFQEAVADRSSLSLGGGSEAWVAAACKGAGSAAGAGRFAATLSPATPSIGLSACGLWQLPDLDHLQQAESLAAGFNHLTSLMPPAAAQHGDPPQLATALHACSSSASLPRSAGLLCTLGVAPLGAGSIARGSGIGRLPPRLRVLSLCFNEVESLPAHLVGALPRLEELDLSFNRLSELPPNIGDWPNLRSLSLGHNHLQQLPGSCTALVSLEALDVSSNGLLALPQGLQHLQKLELLHAQGNQLTGVPSGITALTALTDLDLSTNQLQPGGLHAGVLAALTGLVSLRLADNAGLFTELAHCSRGEGGGGMANLMPRRAAQQQQAAWLDAWMVGPPQPPDAVTAASREGGVHSGSPAFGGGGCGGGAAGAPGQRLLQLRRLDVSGTSLAELPAWLSPSVTELRAARNRLQELPGSVCARLAGSLRALDLRHNPVQRVPSDITHLLQLQLLLLEGCPCACPEMGGGDACGGTAWEGVPAEGSAAWAAGWLAARKAGRPWPPRPGRWRLPAALLFVAGVPLAPRESSPSARQPAASQLRLRVQAGDTPAEAGAEAAATPTAQPTAAFGRGRRRAAVCSQPGGTE</sequence>
<evidence type="ECO:0000256" key="2">
    <source>
        <dbReference type="ARBA" id="ARBA00022614"/>
    </source>
</evidence>
<reference evidence="6 7" key="1">
    <citation type="journal article" date="2013" name="BMC Genomics">
        <title>Reconstruction of the lipid metabolism for the microalga Monoraphidium neglectum from its genome sequence reveals characteristics suitable for biofuel production.</title>
        <authorList>
            <person name="Bogen C."/>
            <person name="Al-Dilaimi A."/>
            <person name="Albersmeier A."/>
            <person name="Wichmann J."/>
            <person name="Grundmann M."/>
            <person name="Rupp O."/>
            <person name="Lauersen K.J."/>
            <person name="Blifernez-Klassen O."/>
            <person name="Kalinowski J."/>
            <person name="Goesmann A."/>
            <person name="Mussgnug J.H."/>
            <person name="Kruse O."/>
        </authorList>
    </citation>
    <scope>NUCLEOTIDE SEQUENCE [LARGE SCALE GENOMIC DNA]</scope>
    <source>
        <strain evidence="6 7">SAG 48.87</strain>
    </source>
</reference>
<dbReference type="PROSITE" id="PS50042">
    <property type="entry name" value="CNMP_BINDING_3"/>
    <property type="match status" value="1"/>
</dbReference>
<gene>
    <name evidence="6" type="ORF">MNEG_8436</name>
</gene>
<feature type="compositionally biased region" description="Gly residues" evidence="4">
    <location>
        <begin position="193"/>
        <end position="202"/>
    </location>
</feature>
<dbReference type="CDD" id="cd00038">
    <property type="entry name" value="CAP_ED"/>
    <property type="match status" value="1"/>
</dbReference>
<dbReference type="KEGG" id="mng:MNEG_8436"/>
<dbReference type="InterPro" id="IPR018490">
    <property type="entry name" value="cNMP-bd_dom_sf"/>
</dbReference>
<feature type="compositionally biased region" description="Low complexity" evidence="4">
    <location>
        <begin position="1197"/>
        <end position="1221"/>
    </location>
</feature>
<feature type="compositionally biased region" description="Low complexity" evidence="4">
    <location>
        <begin position="17"/>
        <end position="29"/>
    </location>
</feature>
<feature type="domain" description="Cyclic nucleotide-binding" evidence="5">
    <location>
        <begin position="296"/>
        <end position="343"/>
    </location>
</feature>
<feature type="region of interest" description="Disordered" evidence="4">
    <location>
        <begin position="169"/>
        <end position="202"/>
    </location>
</feature>
<evidence type="ECO:0000256" key="3">
    <source>
        <dbReference type="ARBA" id="ARBA00022737"/>
    </source>
</evidence>
<dbReference type="InterPro" id="IPR014710">
    <property type="entry name" value="RmlC-like_jellyroll"/>
</dbReference>
<dbReference type="OrthoDB" id="546590at2759"/>
<evidence type="ECO:0000259" key="5">
    <source>
        <dbReference type="PROSITE" id="PS50042"/>
    </source>
</evidence>
<accession>A0A0D2JJQ2</accession>
<dbReference type="AlphaFoldDB" id="A0A0D2JJQ2"/>
<comment type="subcellular location">
    <subcellularLocation>
        <location evidence="1">Cytoplasm</location>
        <location evidence="1">Cytoskeleton</location>
        <location evidence="1">Cilium axoneme</location>
    </subcellularLocation>
</comment>
<evidence type="ECO:0000256" key="4">
    <source>
        <dbReference type="SAM" id="MobiDB-lite"/>
    </source>
</evidence>
<feature type="compositionally biased region" description="Low complexity" evidence="4">
    <location>
        <begin position="1176"/>
        <end position="1190"/>
    </location>
</feature>
<dbReference type="SUPFAM" id="SSF52058">
    <property type="entry name" value="L domain-like"/>
    <property type="match status" value="1"/>
</dbReference>
<dbReference type="InterPro" id="IPR003591">
    <property type="entry name" value="Leu-rich_rpt_typical-subtyp"/>
</dbReference>
<dbReference type="InterPro" id="IPR032675">
    <property type="entry name" value="LRR_dom_sf"/>
</dbReference>
<dbReference type="EMBL" id="KK101822">
    <property type="protein sequence ID" value="KIY99527.1"/>
    <property type="molecule type" value="Genomic_DNA"/>
</dbReference>
<dbReference type="PANTHER" id="PTHR48051:SF1">
    <property type="entry name" value="RAS SUPPRESSOR PROTEIN 1"/>
    <property type="match status" value="1"/>
</dbReference>
<feature type="region of interest" description="Disordered" evidence="4">
    <location>
        <begin position="352"/>
        <end position="385"/>
    </location>
</feature>
<keyword evidence="7" id="KW-1185">Reference proteome</keyword>
<proteinExistence type="predicted"/>